<dbReference type="AlphaFoldDB" id="A0AA41G1X0"/>
<proteinExistence type="predicted"/>
<name>A0AA41G1X0_9EURY</name>
<dbReference type="EMBL" id="JAHQXE010000004">
    <property type="protein sequence ID" value="MBV0902882.1"/>
    <property type="molecule type" value="Genomic_DNA"/>
</dbReference>
<keyword evidence="2" id="KW-1185">Reference proteome</keyword>
<reference evidence="1" key="1">
    <citation type="submission" date="2021-06" db="EMBL/GenBank/DDBJ databases">
        <title>New haloarchaea isolates fom saline soil.</title>
        <authorList>
            <person name="Duran-Viseras A."/>
            <person name="Sanchez-Porro C.S."/>
            <person name="Ventosa A."/>
        </authorList>
    </citation>
    <scope>NUCLEOTIDE SEQUENCE</scope>
    <source>
        <strain evidence="1">JCM 18369</strain>
    </source>
</reference>
<sequence length="66" mass="7118">MTFDTPQCPVCSDPLEDDDGLPDSIEDGALRVAIDCPSCDTPLSVEFDDLDPRTGDVAISIHVREP</sequence>
<protein>
    <submittedName>
        <fullName evidence="1">Uncharacterized protein</fullName>
    </submittedName>
</protein>
<dbReference type="RefSeq" id="WP_162414447.1">
    <property type="nucleotide sequence ID" value="NZ_JAHQXE010000004.1"/>
</dbReference>
<dbReference type="Proteomes" id="UP001166304">
    <property type="component" value="Unassembled WGS sequence"/>
</dbReference>
<accession>A0AA41G1X0</accession>
<evidence type="ECO:0000313" key="2">
    <source>
        <dbReference type="Proteomes" id="UP001166304"/>
    </source>
</evidence>
<evidence type="ECO:0000313" key="1">
    <source>
        <dbReference type="EMBL" id="MBV0902882.1"/>
    </source>
</evidence>
<comment type="caution">
    <text evidence="1">The sequence shown here is derived from an EMBL/GenBank/DDBJ whole genome shotgun (WGS) entry which is preliminary data.</text>
</comment>
<organism evidence="1 2">
    <name type="scientific">Haloarcula salina</name>
    <dbReference type="NCBI Taxonomy" id="1429914"/>
    <lineage>
        <taxon>Archaea</taxon>
        <taxon>Methanobacteriati</taxon>
        <taxon>Methanobacteriota</taxon>
        <taxon>Stenosarchaea group</taxon>
        <taxon>Halobacteria</taxon>
        <taxon>Halobacteriales</taxon>
        <taxon>Haloarculaceae</taxon>
        <taxon>Haloarcula</taxon>
    </lineage>
</organism>
<gene>
    <name evidence="1" type="ORF">KTS37_13895</name>
</gene>